<dbReference type="OrthoDB" id="292747at2759"/>
<keyword evidence="2" id="KW-0472">Membrane</keyword>
<keyword evidence="2 4" id="KW-0808">Transferase</keyword>
<dbReference type="Gene3D" id="2.80.10.50">
    <property type="match status" value="1"/>
</dbReference>
<name>A0A1R1PCT7_ZANCU</name>
<keyword evidence="5" id="KW-1185">Reference proteome</keyword>
<dbReference type="Proteomes" id="UP000188320">
    <property type="component" value="Unassembled WGS sequence"/>
</dbReference>
<dbReference type="InterPro" id="IPR027005">
    <property type="entry name" value="PMT-like"/>
</dbReference>
<dbReference type="PANTHER" id="PTHR10050">
    <property type="entry name" value="DOLICHYL-PHOSPHATE-MANNOSE--PROTEIN MANNOSYLTRANSFERASE"/>
    <property type="match status" value="1"/>
</dbReference>
<proteinExistence type="inferred from homology"/>
<keyword evidence="2" id="KW-0812">Transmembrane</keyword>
<comment type="catalytic activity">
    <reaction evidence="2">
        <text>a di-trans,poly-cis-dolichyl beta-D-mannosyl phosphate + L-threonyl-[protein] = 3-O-(alpha-D-mannosyl)-L-threonyl-[protein] + a di-trans,poly-cis-dolichyl phosphate + H(+)</text>
        <dbReference type="Rhea" id="RHEA:53396"/>
        <dbReference type="Rhea" id="RHEA-COMP:11060"/>
        <dbReference type="Rhea" id="RHEA-COMP:13547"/>
        <dbReference type="Rhea" id="RHEA-COMP:19498"/>
        <dbReference type="Rhea" id="RHEA-COMP:19501"/>
        <dbReference type="ChEBI" id="CHEBI:15378"/>
        <dbReference type="ChEBI" id="CHEBI:30013"/>
        <dbReference type="ChEBI" id="CHEBI:57683"/>
        <dbReference type="ChEBI" id="CHEBI:58211"/>
        <dbReference type="ChEBI" id="CHEBI:137323"/>
        <dbReference type="EC" id="2.4.1.109"/>
    </reaction>
</comment>
<dbReference type="PANTHER" id="PTHR10050:SF46">
    <property type="entry name" value="PROTEIN O-MANNOSYL-TRANSFERASE 2"/>
    <property type="match status" value="1"/>
</dbReference>
<keyword evidence="2" id="KW-1133">Transmembrane helix</keyword>
<comment type="subcellular location">
    <subcellularLocation>
        <location evidence="2">Endoplasmic reticulum membrane</location>
        <topology evidence="2">Multi-pass membrane protein</topology>
    </subcellularLocation>
</comment>
<feature type="domain" description="MIR" evidence="3">
    <location>
        <begin position="176"/>
        <end position="234"/>
    </location>
</feature>
<gene>
    <name evidence="4" type="ORF">AX774_g7809</name>
</gene>
<evidence type="ECO:0000259" key="3">
    <source>
        <dbReference type="PROSITE" id="PS50919"/>
    </source>
</evidence>
<dbReference type="UniPathway" id="UPA00378"/>
<keyword evidence="2 4" id="KW-0328">Glycosyltransferase</keyword>
<comment type="similarity">
    <text evidence="2">Belongs to the glycosyltransferase 39 family.</text>
</comment>
<dbReference type="SUPFAM" id="SSF82109">
    <property type="entry name" value="MIR domain"/>
    <property type="match status" value="1"/>
</dbReference>
<dbReference type="EC" id="2.4.1.109" evidence="2"/>
<accession>A0A1R1PCT7</accession>
<evidence type="ECO:0000313" key="5">
    <source>
        <dbReference type="Proteomes" id="UP000188320"/>
    </source>
</evidence>
<dbReference type="AlphaFoldDB" id="A0A1R1PCT7"/>
<feature type="transmembrane region" description="Helical" evidence="2">
    <location>
        <begin position="312"/>
        <end position="333"/>
    </location>
</feature>
<keyword evidence="1" id="KW-0677">Repeat</keyword>
<evidence type="ECO:0000313" key="4">
    <source>
        <dbReference type="EMBL" id="OMH78795.1"/>
    </source>
</evidence>
<dbReference type="Pfam" id="PF16192">
    <property type="entry name" value="PMT_4TMC"/>
    <property type="match status" value="1"/>
</dbReference>
<dbReference type="PROSITE" id="PS50919">
    <property type="entry name" value="MIR"/>
    <property type="match status" value="3"/>
</dbReference>
<feature type="transmembrane region" description="Helical" evidence="2">
    <location>
        <begin position="446"/>
        <end position="468"/>
    </location>
</feature>
<dbReference type="GO" id="GO:0004169">
    <property type="term" value="F:dolichyl-phosphate-mannose-protein mannosyltransferase activity"/>
    <property type="evidence" value="ECO:0007669"/>
    <property type="project" value="UniProtKB-UniRule"/>
</dbReference>
<comment type="pathway">
    <text evidence="2">Protein modification; protein glycosylation.</text>
</comment>
<dbReference type="InterPro" id="IPR032421">
    <property type="entry name" value="PMT_4TMC"/>
</dbReference>
<sequence length="488" mass="55543">MFRIHFNLLYKTGPDDATMPSLFQARLEGSSLMKQPFEVAYGSVVTLKSRLEGGGLLHSHAHKYPTGSGGQQITCYGHKDNNNEFMIVYVDNNDNMGAYDDIKYVKEGMVVRLMHKNTNTTLQVSKQHKAPLTSQMFEVNGSGDVNVINRPSDQWQVEIVKTLGKMSKRSGNGMDDRVVTTLSTEFRLKNVDANCYLGLSGKPLPDWGYSQSEVGCIKPNSALFGNTIWNVEFQVNSRLPNADPASLKTRFVDDFVHLNKAMYRTNNALLPDNDKIDHLTSPPISWPFLIFGLRMCGWDADRFKYLMLGNPVTWWGSTFAVLVTFPLYILYLLLSYKRTGNLGPLARSAGYIVPASILWGGWLLHYLPFFIMGRVTYLHHYFPSLYFQNLFMALQLSHFFNLYYSKLESICKSKLKFNSNSKSISKSKSTATITATKISIFIKSNWWVILCVISTAVFLFFSPLTFGFNRDASELWTRQWLPSWKVHD</sequence>
<feature type="transmembrane region" description="Helical" evidence="2">
    <location>
        <begin position="385"/>
        <end position="404"/>
    </location>
</feature>
<organism evidence="4 5">
    <name type="scientific">Zancudomyces culisetae</name>
    <name type="common">Gut fungus</name>
    <name type="synonym">Smittium culisetae</name>
    <dbReference type="NCBI Taxonomy" id="1213189"/>
    <lineage>
        <taxon>Eukaryota</taxon>
        <taxon>Fungi</taxon>
        <taxon>Fungi incertae sedis</taxon>
        <taxon>Zoopagomycota</taxon>
        <taxon>Kickxellomycotina</taxon>
        <taxon>Harpellomycetes</taxon>
        <taxon>Harpellales</taxon>
        <taxon>Legeriomycetaceae</taxon>
        <taxon>Zancudomyces</taxon>
    </lineage>
</organism>
<keyword evidence="2" id="KW-0256">Endoplasmic reticulum</keyword>
<dbReference type="EMBL" id="LSSK01001793">
    <property type="protein sequence ID" value="OMH78795.1"/>
    <property type="molecule type" value="Genomic_DNA"/>
</dbReference>
<dbReference type="InterPro" id="IPR036300">
    <property type="entry name" value="MIR_dom_sf"/>
</dbReference>
<feature type="transmembrane region" description="Helical" evidence="2">
    <location>
        <begin position="345"/>
        <end position="365"/>
    </location>
</feature>
<feature type="domain" description="MIR" evidence="3">
    <location>
        <begin position="102"/>
        <end position="160"/>
    </location>
</feature>
<dbReference type="SMART" id="SM00472">
    <property type="entry name" value="MIR"/>
    <property type="match status" value="3"/>
</dbReference>
<comment type="caution">
    <text evidence="4">The sequence shown here is derived from an EMBL/GenBank/DDBJ whole genome shotgun (WGS) entry which is preliminary data.</text>
</comment>
<protein>
    <recommendedName>
        <fullName evidence="2">Dolichyl-phosphate-mannose--protein mannosyltransferase</fullName>
        <ecNumber evidence="2">2.4.1.109</ecNumber>
    </recommendedName>
</protein>
<comment type="function">
    <text evidence="2">Transfers mannose from Dol-P-mannose to Ser or Thr residues on proteins.</text>
</comment>
<evidence type="ECO:0000256" key="1">
    <source>
        <dbReference type="ARBA" id="ARBA00022737"/>
    </source>
</evidence>
<dbReference type="InterPro" id="IPR016093">
    <property type="entry name" value="MIR_motif"/>
</dbReference>
<evidence type="ECO:0000256" key="2">
    <source>
        <dbReference type="RuleBase" id="RU367007"/>
    </source>
</evidence>
<dbReference type="GO" id="GO:0005789">
    <property type="term" value="C:endoplasmic reticulum membrane"/>
    <property type="evidence" value="ECO:0007669"/>
    <property type="project" value="UniProtKB-SubCell"/>
</dbReference>
<feature type="domain" description="MIR" evidence="3">
    <location>
        <begin position="36"/>
        <end position="90"/>
    </location>
</feature>
<reference evidence="5" key="1">
    <citation type="submission" date="2017-01" db="EMBL/GenBank/DDBJ databases">
        <authorList>
            <person name="Wang Y."/>
            <person name="White M."/>
            <person name="Kvist S."/>
            <person name="Moncalvo J.-M."/>
        </authorList>
    </citation>
    <scope>NUCLEOTIDE SEQUENCE [LARGE SCALE GENOMIC DNA]</scope>
    <source>
        <strain evidence="5">COL-18-3</strain>
    </source>
</reference>
<comment type="caution">
    <text evidence="2">Lacks conserved residue(s) required for the propagation of feature annotation.</text>
</comment>
<dbReference type="Pfam" id="PF02815">
    <property type="entry name" value="MIR"/>
    <property type="match status" value="1"/>
</dbReference>
<comment type="catalytic activity">
    <reaction evidence="2">
        <text>a di-trans,poly-cis-dolichyl beta-D-mannosyl phosphate + L-seryl-[protein] = 3-O-(alpha-D-mannosyl)-L-seryl-[protein] + a di-trans,poly-cis-dolichyl phosphate + H(+)</text>
        <dbReference type="Rhea" id="RHEA:17377"/>
        <dbReference type="Rhea" id="RHEA-COMP:9863"/>
        <dbReference type="Rhea" id="RHEA-COMP:13546"/>
        <dbReference type="Rhea" id="RHEA-COMP:19498"/>
        <dbReference type="Rhea" id="RHEA-COMP:19501"/>
        <dbReference type="ChEBI" id="CHEBI:15378"/>
        <dbReference type="ChEBI" id="CHEBI:29999"/>
        <dbReference type="ChEBI" id="CHEBI:57683"/>
        <dbReference type="ChEBI" id="CHEBI:58211"/>
        <dbReference type="ChEBI" id="CHEBI:137321"/>
        <dbReference type="EC" id="2.4.1.109"/>
    </reaction>
</comment>